<keyword evidence="3" id="KW-1185">Reference proteome</keyword>
<dbReference type="CDD" id="cd12108">
    <property type="entry name" value="Hr-like"/>
    <property type="match status" value="1"/>
</dbReference>
<feature type="domain" description="Hemerythrin-like" evidence="1">
    <location>
        <begin position="46"/>
        <end position="181"/>
    </location>
</feature>
<evidence type="ECO:0000313" key="2">
    <source>
        <dbReference type="EMBL" id="RKG99676.1"/>
    </source>
</evidence>
<dbReference type="PROSITE" id="PS51318">
    <property type="entry name" value="TAT"/>
    <property type="match status" value="1"/>
</dbReference>
<dbReference type="Pfam" id="PF01814">
    <property type="entry name" value="Hemerythrin"/>
    <property type="match status" value="1"/>
</dbReference>
<proteinExistence type="predicted"/>
<dbReference type="PANTHER" id="PTHR39966">
    <property type="entry name" value="BLL2471 PROTEIN-RELATED"/>
    <property type="match status" value="1"/>
</dbReference>
<dbReference type="AlphaFoldDB" id="A0A3A8JXK3"/>
<dbReference type="EMBL" id="RAWE01000109">
    <property type="protein sequence ID" value="RKG99676.1"/>
    <property type="molecule type" value="Genomic_DNA"/>
</dbReference>
<evidence type="ECO:0000313" key="3">
    <source>
        <dbReference type="Proteomes" id="UP000268313"/>
    </source>
</evidence>
<accession>A0A3A8JXK3</accession>
<reference evidence="3" key="1">
    <citation type="submission" date="2018-09" db="EMBL/GenBank/DDBJ databases">
        <authorList>
            <person name="Livingstone P.G."/>
            <person name="Whitworth D.E."/>
        </authorList>
    </citation>
    <scope>NUCLEOTIDE SEQUENCE [LARGE SCALE GENOMIC DNA]</scope>
    <source>
        <strain evidence="3">CA043D</strain>
    </source>
</reference>
<dbReference type="GO" id="GO:0005886">
    <property type="term" value="C:plasma membrane"/>
    <property type="evidence" value="ECO:0007669"/>
    <property type="project" value="TreeGrafter"/>
</dbReference>
<dbReference type="PANTHER" id="PTHR39966:SF1">
    <property type="entry name" value="HEMERYTHRIN-LIKE DOMAIN-CONTAINING PROTEIN"/>
    <property type="match status" value="1"/>
</dbReference>
<dbReference type="InterPro" id="IPR012312">
    <property type="entry name" value="Hemerythrin-like"/>
</dbReference>
<comment type="caution">
    <text evidence="2">The sequence shown here is derived from an EMBL/GenBank/DDBJ whole genome shotgun (WGS) entry which is preliminary data.</text>
</comment>
<dbReference type="Gene3D" id="1.20.120.520">
    <property type="entry name" value="nmb1532 protein domain like"/>
    <property type="match status" value="1"/>
</dbReference>
<dbReference type="InterPro" id="IPR006311">
    <property type="entry name" value="TAT_signal"/>
</dbReference>
<dbReference type="Proteomes" id="UP000268313">
    <property type="component" value="Unassembled WGS sequence"/>
</dbReference>
<protein>
    <submittedName>
        <fullName evidence="2">Hemerythrin domain-containing protein</fullName>
    </submittedName>
</protein>
<sequence length="238" mass="26336">MPMSEATSRRGFLSAAVLLGVGGTASDAIAAAPKVEGKTKPAEVNATEDLMREHGVIRRTLLVYDEIARRLGVPDEKAPVEVLAQAAQLMRRFGEGYHEKTEETEVFPRLVKAGQQKELVQVLIEQHAAGRKLTESILAATSGHGALTEPQQRAGIARQLTQFIRMYQPHAAREDTVLFTAFRDLFDEKRFKEIGERFEEQEQRLLGSGGFENALKEVAQLESALGIHDLARFTPSEK</sequence>
<evidence type="ECO:0000259" key="1">
    <source>
        <dbReference type="Pfam" id="PF01814"/>
    </source>
</evidence>
<organism evidence="2 3">
    <name type="scientific">Corallococcus carmarthensis</name>
    <dbReference type="NCBI Taxonomy" id="2316728"/>
    <lineage>
        <taxon>Bacteria</taxon>
        <taxon>Pseudomonadati</taxon>
        <taxon>Myxococcota</taxon>
        <taxon>Myxococcia</taxon>
        <taxon>Myxococcales</taxon>
        <taxon>Cystobacterineae</taxon>
        <taxon>Myxococcaceae</taxon>
        <taxon>Corallococcus</taxon>
    </lineage>
</organism>
<gene>
    <name evidence="2" type="ORF">D7X32_25980</name>
</gene>
<name>A0A3A8JXK3_9BACT</name>